<dbReference type="Pfam" id="PF04542">
    <property type="entry name" value="Sigma70_r2"/>
    <property type="match status" value="1"/>
</dbReference>
<dbReference type="GO" id="GO:0003677">
    <property type="term" value="F:DNA binding"/>
    <property type="evidence" value="ECO:0007669"/>
    <property type="project" value="InterPro"/>
</dbReference>
<dbReference type="EMBL" id="CBTJ020000026">
    <property type="protein sequence ID" value="CDI01775.1"/>
    <property type="molecule type" value="Genomic_DNA"/>
</dbReference>
<dbReference type="InterPro" id="IPR039425">
    <property type="entry name" value="RNA_pol_sigma-70-like"/>
</dbReference>
<dbReference type="Proteomes" id="UP000035760">
    <property type="component" value="Unassembled WGS sequence"/>
</dbReference>
<dbReference type="Pfam" id="PF08281">
    <property type="entry name" value="Sigma70_r4_2"/>
    <property type="match status" value="1"/>
</dbReference>
<reference evidence="7" key="1">
    <citation type="submission" date="2013-07" db="EMBL/GenBank/DDBJ databases">
        <authorList>
            <person name="McIlroy S."/>
        </authorList>
    </citation>
    <scope>NUCLEOTIDE SEQUENCE [LARGE SCALE GENOMIC DNA]</scope>
    <source>
        <strain evidence="7">Run_A_D11</strain>
    </source>
</reference>
<dbReference type="STRING" id="1400863.BN873_200018"/>
<dbReference type="AlphaFoldDB" id="W6M7S6"/>
<dbReference type="CDD" id="cd06171">
    <property type="entry name" value="Sigma70_r4"/>
    <property type="match status" value="1"/>
</dbReference>
<keyword evidence="4" id="KW-0804">Transcription</keyword>
<evidence type="ECO:0008006" key="9">
    <source>
        <dbReference type="Google" id="ProtNLM"/>
    </source>
</evidence>
<evidence type="ECO:0000259" key="5">
    <source>
        <dbReference type="Pfam" id="PF04542"/>
    </source>
</evidence>
<evidence type="ECO:0000256" key="3">
    <source>
        <dbReference type="ARBA" id="ARBA00023082"/>
    </source>
</evidence>
<dbReference type="InterPro" id="IPR013325">
    <property type="entry name" value="RNA_pol_sigma_r2"/>
</dbReference>
<evidence type="ECO:0000256" key="2">
    <source>
        <dbReference type="ARBA" id="ARBA00023015"/>
    </source>
</evidence>
<dbReference type="RefSeq" id="WP_082161096.1">
    <property type="nucleotide sequence ID" value="NZ_CBTJ020000026.1"/>
</dbReference>
<protein>
    <recommendedName>
        <fullName evidence="9">RNA polymerase sigma factor</fullName>
    </recommendedName>
</protein>
<dbReference type="PANTHER" id="PTHR43133">
    <property type="entry name" value="RNA POLYMERASE ECF-TYPE SIGMA FACTO"/>
    <property type="match status" value="1"/>
</dbReference>
<evidence type="ECO:0000259" key="6">
    <source>
        <dbReference type="Pfam" id="PF08281"/>
    </source>
</evidence>
<feature type="domain" description="RNA polymerase sigma factor 70 region 4 type 2" evidence="6">
    <location>
        <begin position="168"/>
        <end position="220"/>
    </location>
</feature>
<reference evidence="7" key="2">
    <citation type="submission" date="2014-03" db="EMBL/GenBank/DDBJ databases">
        <title>Candidatus Competibacter-lineage genomes retrieved from metagenomes reveal functional metabolic diversity.</title>
        <authorList>
            <person name="McIlroy S.J."/>
            <person name="Albertsen M."/>
            <person name="Andresen E.K."/>
            <person name="Saunders A.M."/>
            <person name="Kristiansen R."/>
            <person name="Stokholm-Bjerregaard M."/>
            <person name="Nielsen K.L."/>
            <person name="Nielsen P.H."/>
        </authorList>
    </citation>
    <scope>NUCLEOTIDE SEQUENCE</scope>
    <source>
        <strain evidence="7">Run_A_D11</strain>
    </source>
</reference>
<evidence type="ECO:0000256" key="4">
    <source>
        <dbReference type="ARBA" id="ARBA00023163"/>
    </source>
</evidence>
<evidence type="ECO:0000313" key="8">
    <source>
        <dbReference type="Proteomes" id="UP000035760"/>
    </source>
</evidence>
<name>W6M7S6_9GAMM</name>
<organism evidence="7 8">
    <name type="scientific">Candidatus Competibacter denitrificans Run_A_D11</name>
    <dbReference type="NCBI Taxonomy" id="1400863"/>
    <lineage>
        <taxon>Bacteria</taxon>
        <taxon>Pseudomonadati</taxon>
        <taxon>Pseudomonadota</taxon>
        <taxon>Gammaproteobacteria</taxon>
        <taxon>Candidatus Competibacteraceae</taxon>
        <taxon>Candidatus Competibacter</taxon>
    </lineage>
</organism>
<dbReference type="Gene3D" id="1.10.10.10">
    <property type="entry name" value="Winged helix-like DNA-binding domain superfamily/Winged helix DNA-binding domain"/>
    <property type="match status" value="1"/>
</dbReference>
<keyword evidence="2" id="KW-0805">Transcription regulation</keyword>
<dbReference type="InterPro" id="IPR013249">
    <property type="entry name" value="RNA_pol_sigma70_r4_t2"/>
</dbReference>
<evidence type="ECO:0000313" key="7">
    <source>
        <dbReference type="EMBL" id="CDI01775.1"/>
    </source>
</evidence>
<dbReference type="SUPFAM" id="SSF88946">
    <property type="entry name" value="Sigma2 domain of RNA polymerase sigma factors"/>
    <property type="match status" value="1"/>
</dbReference>
<sequence>MSARNAVPFPPVGQRCRARQHRIKSRRTLTGTTQRAVDLARQSLSTPTDPLPELLAATARGDRQAFAELYRLTKGRLYTITLALLRQQDVAEDVLQETYLAIWRAAGQYQPGRAPVMVWLMAIARHRAIEWLRQRRRRAAEAYAESLSEEALQIPDPQPALAADPLAQAIEECLQRLSAEQSQAIRLAFFHGHSHEELAARLQIPLGTIKSWVRRGLLQLKGCLDS</sequence>
<proteinExistence type="inferred from homology"/>
<dbReference type="GO" id="GO:0016987">
    <property type="term" value="F:sigma factor activity"/>
    <property type="evidence" value="ECO:0007669"/>
    <property type="project" value="UniProtKB-KW"/>
</dbReference>
<comment type="caution">
    <text evidence="7">The sequence shown here is derived from an EMBL/GenBank/DDBJ whole genome shotgun (WGS) entry which is preliminary data.</text>
</comment>
<dbReference type="InterPro" id="IPR013324">
    <property type="entry name" value="RNA_pol_sigma_r3/r4-like"/>
</dbReference>
<keyword evidence="3" id="KW-0731">Sigma factor</keyword>
<dbReference type="InterPro" id="IPR036388">
    <property type="entry name" value="WH-like_DNA-bd_sf"/>
</dbReference>
<dbReference type="InterPro" id="IPR007627">
    <property type="entry name" value="RNA_pol_sigma70_r2"/>
</dbReference>
<dbReference type="PANTHER" id="PTHR43133:SF62">
    <property type="entry name" value="RNA POLYMERASE SIGMA FACTOR SIGZ"/>
    <property type="match status" value="1"/>
</dbReference>
<dbReference type="Gene3D" id="1.10.1740.10">
    <property type="match status" value="1"/>
</dbReference>
<accession>W6M7S6</accession>
<dbReference type="InterPro" id="IPR014284">
    <property type="entry name" value="RNA_pol_sigma-70_dom"/>
</dbReference>
<comment type="similarity">
    <text evidence="1">Belongs to the sigma-70 factor family. ECF subfamily.</text>
</comment>
<dbReference type="SUPFAM" id="SSF88659">
    <property type="entry name" value="Sigma3 and sigma4 domains of RNA polymerase sigma factors"/>
    <property type="match status" value="1"/>
</dbReference>
<dbReference type="OrthoDB" id="9784272at2"/>
<feature type="domain" description="RNA polymerase sigma-70 region 2" evidence="5">
    <location>
        <begin position="69"/>
        <end position="138"/>
    </location>
</feature>
<keyword evidence="8" id="KW-1185">Reference proteome</keyword>
<dbReference type="GO" id="GO:0006352">
    <property type="term" value="P:DNA-templated transcription initiation"/>
    <property type="evidence" value="ECO:0007669"/>
    <property type="project" value="InterPro"/>
</dbReference>
<evidence type="ECO:0000256" key="1">
    <source>
        <dbReference type="ARBA" id="ARBA00010641"/>
    </source>
</evidence>
<dbReference type="NCBIfam" id="TIGR02937">
    <property type="entry name" value="sigma70-ECF"/>
    <property type="match status" value="1"/>
</dbReference>
<gene>
    <name evidence="7" type="ORF">BN873_200018</name>
</gene>